<dbReference type="PANTHER" id="PTHR11319">
    <property type="entry name" value="G PROTEIN-COUPLED RECEPTOR-RELATED"/>
    <property type="match status" value="1"/>
</dbReference>
<dbReference type="InterPro" id="IPR002909">
    <property type="entry name" value="IPT_dom"/>
</dbReference>
<dbReference type="PANTHER" id="PTHR11319:SF35">
    <property type="entry name" value="OUTER MEMBRANE PROTEIN PMPC-RELATED"/>
    <property type="match status" value="1"/>
</dbReference>
<keyword evidence="2" id="KW-0966">Cell projection</keyword>
<dbReference type="Proteomes" id="UP001595693">
    <property type="component" value="Unassembled WGS sequence"/>
</dbReference>
<dbReference type="Gene3D" id="2.60.40.10">
    <property type="entry name" value="Immunoglobulins"/>
    <property type="match status" value="1"/>
</dbReference>
<evidence type="ECO:0000313" key="6">
    <source>
        <dbReference type="EMBL" id="MFC3938863.1"/>
    </source>
</evidence>
<evidence type="ECO:0000256" key="4">
    <source>
        <dbReference type="SAM" id="SignalP"/>
    </source>
</evidence>
<dbReference type="InterPro" id="IPR053784">
    <property type="entry name" value="Choice_anch_U_dom"/>
</dbReference>
<comment type="subcellular location">
    <subcellularLocation>
        <location evidence="1">Cell projection</location>
    </subcellularLocation>
</comment>
<evidence type="ECO:0000256" key="1">
    <source>
        <dbReference type="ARBA" id="ARBA00004316"/>
    </source>
</evidence>
<name>A0ABV8DKV0_9BURK</name>
<dbReference type="NCBIfam" id="NF041518">
    <property type="entry name" value="choice_anch_Q"/>
    <property type="match status" value="1"/>
</dbReference>
<dbReference type="InterPro" id="IPR059226">
    <property type="entry name" value="Choice_anch_Q_dom"/>
</dbReference>
<feature type="chain" id="PRO_5047539124" evidence="4">
    <location>
        <begin position="28"/>
        <end position="930"/>
    </location>
</feature>
<protein>
    <submittedName>
        <fullName evidence="6">IPTL-CTERM sorting domain-containing protein</fullName>
    </submittedName>
</protein>
<comment type="caution">
    <text evidence="6">The sequence shown here is derived from an EMBL/GenBank/DDBJ whole genome shotgun (WGS) entry which is preliminary data.</text>
</comment>
<dbReference type="RefSeq" id="WP_055397482.1">
    <property type="nucleotide sequence ID" value="NZ_JAMXAX010000002.1"/>
</dbReference>
<dbReference type="NCBIfam" id="NF041766">
    <property type="entry name" value="choice_anch_U"/>
    <property type="match status" value="1"/>
</dbReference>
<feature type="transmembrane region" description="Helical" evidence="3">
    <location>
        <begin position="906"/>
        <end position="925"/>
    </location>
</feature>
<dbReference type="Pfam" id="PF18203">
    <property type="entry name" value="IPTL-CTERM"/>
    <property type="match status" value="1"/>
</dbReference>
<dbReference type="NCBIfam" id="TIGR04174">
    <property type="entry name" value="IPTL_CTERM"/>
    <property type="match status" value="1"/>
</dbReference>
<dbReference type="SMART" id="SM00429">
    <property type="entry name" value="IPT"/>
    <property type="match status" value="1"/>
</dbReference>
<evidence type="ECO:0000256" key="2">
    <source>
        <dbReference type="ARBA" id="ARBA00023273"/>
    </source>
</evidence>
<evidence type="ECO:0000259" key="5">
    <source>
        <dbReference type="SMART" id="SM00429"/>
    </source>
</evidence>
<reference evidence="7" key="1">
    <citation type="journal article" date="2019" name="Int. J. Syst. Evol. Microbiol.">
        <title>The Global Catalogue of Microorganisms (GCM) 10K type strain sequencing project: providing services to taxonomists for standard genome sequencing and annotation.</title>
        <authorList>
            <consortium name="The Broad Institute Genomics Platform"/>
            <consortium name="The Broad Institute Genome Sequencing Center for Infectious Disease"/>
            <person name="Wu L."/>
            <person name="Ma J."/>
        </authorList>
    </citation>
    <scope>NUCLEOTIDE SEQUENCE [LARGE SCALE GENOMIC DNA]</scope>
    <source>
        <strain evidence="7">CCUG 2113</strain>
    </source>
</reference>
<dbReference type="InterPro" id="IPR011050">
    <property type="entry name" value="Pectin_lyase_fold/virulence"/>
</dbReference>
<keyword evidence="3" id="KW-1133">Transmembrane helix</keyword>
<accession>A0ABV8DKV0</accession>
<dbReference type="CDD" id="cd00102">
    <property type="entry name" value="IPT"/>
    <property type="match status" value="1"/>
</dbReference>
<dbReference type="InterPro" id="IPR006626">
    <property type="entry name" value="PbH1"/>
</dbReference>
<organism evidence="6 7">
    <name type="scientific">Acidovorax facilis</name>
    <dbReference type="NCBI Taxonomy" id="12917"/>
    <lineage>
        <taxon>Bacteria</taxon>
        <taxon>Pseudomonadati</taxon>
        <taxon>Pseudomonadota</taxon>
        <taxon>Betaproteobacteria</taxon>
        <taxon>Burkholderiales</taxon>
        <taxon>Comamonadaceae</taxon>
        <taxon>Acidovorax</taxon>
    </lineage>
</organism>
<dbReference type="Pfam" id="PF01833">
    <property type="entry name" value="TIG"/>
    <property type="match status" value="1"/>
</dbReference>
<sequence>MIKNVLILSMRLGLAAMVLSAVPLAWAATWQVNRVDDPASGSAARCAPGNAHTCSLRDAIAAAQHGDTVAFDGAVFAAPQVLAVGRPLVIARAITLRGPGASLLTLDGQNAVHLLEVNAGTASAGVPVSGPVHISGLAFANGTTAVDGGVNMNGNSGSVGGIANWGTLTLDDVKVTGMWAGNVGAGIGNGPAGRLTIVRSEVSGNSTGWRGGGIYNSPNGVITIDRSTIANNTVREGEFGHSGGGVASYGALTIDRSTLSGNQVFSSACHGNVCGGGGIAASALTISNSTISGNRAHSTVGGDGGGIALAVFNGTITVRNCTFAGNRSGAKGGAFRSSDDFSISNSTFTGNTSDGDGGAISVGWIGGASVARIDNSTIVNNVAGGLGGGIHIPSSGSTVPIVQLFNSIVSGNAIQSYLTDVYGSDVADDDLAVDHWNVIGAPASGVGGLYLQPLGDYGGPTQTMPPGGLASRAWAASRYAAGEPATDQRGVARPATVGAVVDAGAVQFSTTLPSITELDPAKGPPAGGYAVTVRGFNLSGGTLNFDGTPVSATGSITHADGSMSLTAAAPPGTAGSTVRVRYTVGANASPDVPEDDFTYTSQAISFTTMPPSPAVAGSTYTVAATGGASGNAVVFSTVGPCTVAGQVVSFNGAGTCTIYADQAGDAVYPAAPRVSQSTAVVQAGQVIAFTTTPPSPAVAGRTYTVAATGGASGNPVVFTTTGACTVAGQVVSFNGAGTCTIYADQAGNAHYAAAARQQQAFAIVALLKTFTGTTLPASGAGGPASARIGNDGGALCQFDPAATAFEAATPPPGRVAPQGAFRFRLIGCDAGATVRVTTTWPQPVADFVKRTGSGQFIVPASAGLGSTTVGFDVTDNQPGDDDAAPGVIADPVMPLAAAALQAIPALSPWALLLLGVMAGALGMVAQRRRA</sequence>
<dbReference type="InterPro" id="IPR013783">
    <property type="entry name" value="Ig-like_fold"/>
</dbReference>
<evidence type="ECO:0000313" key="7">
    <source>
        <dbReference type="Proteomes" id="UP001595693"/>
    </source>
</evidence>
<evidence type="ECO:0000256" key="3">
    <source>
        <dbReference type="SAM" id="Phobius"/>
    </source>
</evidence>
<dbReference type="SUPFAM" id="SSF51126">
    <property type="entry name" value="Pectin lyase-like"/>
    <property type="match status" value="1"/>
</dbReference>
<feature type="domain" description="IPT/TIG" evidence="5">
    <location>
        <begin position="512"/>
        <end position="600"/>
    </location>
</feature>
<feature type="signal peptide" evidence="4">
    <location>
        <begin position="1"/>
        <end position="27"/>
    </location>
</feature>
<dbReference type="EMBL" id="JBHSAJ010000187">
    <property type="protein sequence ID" value="MFC3938863.1"/>
    <property type="molecule type" value="Genomic_DNA"/>
</dbReference>
<dbReference type="InterPro" id="IPR026442">
    <property type="entry name" value="IPTL_CTERM"/>
</dbReference>
<dbReference type="SMART" id="SM00710">
    <property type="entry name" value="PbH1"/>
    <property type="match status" value="8"/>
</dbReference>
<gene>
    <name evidence="6" type="ORF">ACFOW3_30005</name>
</gene>
<keyword evidence="7" id="KW-1185">Reference proteome</keyword>
<dbReference type="Gene3D" id="2.160.20.10">
    <property type="entry name" value="Single-stranded right-handed beta-helix, Pectin lyase-like"/>
    <property type="match status" value="1"/>
</dbReference>
<keyword evidence="4" id="KW-0732">Signal</keyword>
<keyword evidence="3" id="KW-0812">Transmembrane</keyword>
<proteinExistence type="predicted"/>
<keyword evidence="3" id="KW-0472">Membrane</keyword>
<dbReference type="InterPro" id="IPR012334">
    <property type="entry name" value="Pectin_lyas_fold"/>
</dbReference>